<reference evidence="1" key="1">
    <citation type="submission" date="2021-05" db="EMBL/GenBank/DDBJ databases">
        <authorList>
            <person name="Scholz U."/>
            <person name="Mascher M."/>
            <person name="Fiebig A."/>
        </authorList>
    </citation>
    <scope>NUCLEOTIDE SEQUENCE [LARGE SCALE GENOMIC DNA]</scope>
</reference>
<organism evidence="1 2">
    <name type="scientific">Avena sativa</name>
    <name type="common">Oat</name>
    <dbReference type="NCBI Taxonomy" id="4498"/>
    <lineage>
        <taxon>Eukaryota</taxon>
        <taxon>Viridiplantae</taxon>
        <taxon>Streptophyta</taxon>
        <taxon>Embryophyta</taxon>
        <taxon>Tracheophyta</taxon>
        <taxon>Spermatophyta</taxon>
        <taxon>Magnoliopsida</taxon>
        <taxon>Liliopsida</taxon>
        <taxon>Poales</taxon>
        <taxon>Poaceae</taxon>
        <taxon>BOP clade</taxon>
        <taxon>Pooideae</taxon>
        <taxon>Poodae</taxon>
        <taxon>Poeae</taxon>
        <taxon>Poeae Chloroplast Group 1 (Aveneae type)</taxon>
        <taxon>Aveninae</taxon>
        <taxon>Avena</taxon>
    </lineage>
</organism>
<evidence type="ECO:0000313" key="2">
    <source>
        <dbReference type="Proteomes" id="UP001732700"/>
    </source>
</evidence>
<name>A0ACD5XJW6_AVESA</name>
<protein>
    <submittedName>
        <fullName evidence="1">Uncharacterized protein</fullName>
    </submittedName>
</protein>
<accession>A0ACD5XJW6</accession>
<keyword evidence="2" id="KW-1185">Reference proteome</keyword>
<dbReference type="EnsemblPlants" id="AVESA.00010b.r2.5AG0805420.1">
    <property type="protein sequence ID" value="AVESA.00010b.r2.5AG0805420.1.CDS.1"/>
    <property type="gene ID" value="AVESA.00010b.r2.5AG0805420"/>
</dbReference>
<dbReference type="Proteomes" id="UP001732700">
    <property type="component" value="Chromosome 5A"/>
</dbReference>
<sequence length="621" mass="68842">MEARSFSLFLLTSIHCLQCISGLDFLSPGSSLSVERSSDVLYSPDGTFTCGLYQVSPNSSVFSIWFSNSSGKTVVWSANPLHPVYTWGSKLTLSPDGSMVLEDFNIGQVVWTNNVSSSTAAQQARLLNSGNLVVEGKGGIILWESFASPTDTLLPGQSITATMKLTSANKLLVPGHYSFHFDEEYLLSLFGHDKDLSFNYWPNPSKNIWDKLRLPFNSSTGGALDSLGHFLASDNATFTAADWGPGILRRLTLDFDGNLRLYSLDKVEGTWSVTWMAFPQLCKVRGLCGRNGICVYTPVPACVCAPGYEFVDPSDRSKGCSLKTSMSCDEQKVRFVKLPHTDFLGYDLGPRRFVSLNKCKTICLHDCNCVGFAYWQGIGDCYPKSALLGGVTLANLGSTGTMYIKIPKGIPVSMSSIPPSQPLGPKYIPNCTAANKYFMDERKTGQNDSKYVYLYGFTSAIFLAELVFIILGCFILKREGRQLRGVWPAEVGYEMITNHFRRYTYTELVTATRRFQDELGMGASGIVYKGVLKDKREVAVKKLADVNQGEEEFQHELNVIGRIYHMHLVRVWGFCSDGPHRILVSEFVKNGSLDKMLFCAGSLQVLLEWKQRFTIALGVAK</sequence>
<evidence type="ECO:0000313" key="1">
    <source>
        <dbReference type="EnsemblPlants" id="AVESA.00010b.r2.5AG0805420.1.CDS.1"/>
    </source>
</evidence>
<reference evidence="1" key="2">
    <citation type="submission" date="2025-09" db="UniProtKB">
        <authorList>
            <consortium name="EnsemblPlants"/>
        </authorList>
    </citation>
    <scope>IDENTIFICATION</scope>
</reference>
<proteinExistence type="predicted"/>